<dbReference type="InterPro" id="IPR009071">
    <property type="entry name" value="HMG_box_dom"/>
</dbReference>
<dbReference type="OrthoDB" id="1919336at2759"/>
<evidence type="ECO:0000313" key="5">
    <source>
        <dbReference type="Proteomes" id="UP000327013"/>
    </source>
</evidence>
<feature type="compositionally biased region" description="Polar residues" evidence="2">
    <location>
        <begin position="375"/>
        <end position="389"/>
    </location>
</feature>
<feature type="domain" description="HMG box" evidence="3">
    <location>
        <begin position="154"/>
        <end position="220"/>
    </location>
</feature>
<feature type="region of interest" description="Disordered" evidence="2">
    <location>
        <begin position="250"/>
        <end position="274"/>
    </location>
</feature>
<evidence type="ECO:0000256" key="2">
    <source>
        <dbReference type="SAM" id="MobiDB-lite"/>
    </source>
</evidence>
<name>A0A5N6L0E9_9ROSI</name>
<accession>A0A5N6L0E9</accession>
<dbReference type="InterPro" id="IPR036910">
    <property type="entry name" value="HMG_box_dom_sf"/>
</dbReference>
<keyword evidence="1" id="KW-0539">Nucleus</keyword>
<evidence type="ECO:0000259" key="3">
    <source>
        <dbReference type="PROSITE" id="PS50118"/>
    </source>
</evidence>
<keyword evidence="5" id="KW-1185">Reference proteome</keyword>
<dbReference type="PROSITE" id="PS50118">
    <property type="entry name" value="HMG_BOX_2"/>
    <property type="match status" value="1"/>
</dbReference>
<feature type="DNA-binding region" description="HMG box" evidence="1">
    <location>
        <begin position="154"/>
        <end position="220"/>
    </location>
</feature>
<reference evidence="4 5" key="1">
    <citation type="submission" date="2019-06" db="EMBL/GenBank/DDBJ databases">
        <title>A chromosomal-level reference genome of Carpinus fangiana (Coryloideae, Betulaceae).</title>
        <authorList>
            <person name="Yang X."/>
            <person name="Wang Z."/>
            <person name="Zhang L."/>
            <person name="Hao G."/>
            <person name="Liu J."/>
            <person name="Yang Y."/>
        </authorList>
    </citation>
    <scope>NUCLEOTIDE SEQUENCE [LARGE SCALE GENOMIC DNA]</scope>
    <source>
        <strain evidence="4">Cfa_2016G</strain>
        <tissue evidence="4">Leaf</tissue>
    </source>
</reference>
<feature type="region of interest" description="Disordered" evidence="2">
    <location>
        <begin position="81"/>
        <end position="123"/>
    </location>
</feature>
<dbReference type="CDD" id="cd00084">
    <property type="entry name" value="HMG-box_SF"/>
    <property type="match status" value="1"/>
</dbReference>
<evidence type="ECO:0000313" key="4">
    <source>
        <dbReference type="EMBL" id="KAB8446250.1"/>
    </source>
</evidence>
<dbReference type="InterPro" id="IPR013761">
    <property type="entry name" value="SAM/pointed_sf"/>
</dbReference>
<dbReference type="SMART" id="SM00398">
    <property type="entry name" value="HMG"/>
    <property type="match status" value="1"/>
</dbReference>
<dbReference type="EMBL" id="VIBQ01000038">
    <property type="protein sequence ID" value="KAB8446250.1"/>
    <property type="molecule type" value="Genomic_DNA"/>
</dbReference>
<dbReference type="GO" id="GO:0003677">
    <property type="term" value="F:DNA binding"/>
    <property type="evidence" value="ECO:0007669"/>
    <property type="project" value="UniProtKB-UniRule"/>
</dbReference>
<dbReference type="SUPFAM" id="SSF47769">
    <property type="entry name" value="SAM/Pointed domain"/>
    <property type="match status" value="1"/>
</dbReference>
<dbReference type="Pfam" id="PF00505">
    <property type="entry name" value="HMG_box"/>
    <property type="match status" value="1"/>
</dbReference>
<feature type="region of interest" description="Disordered" evidence="2">
    <location>
        <begin position="375"/>
        <end position="439"/>
    </location>
</feature>
<keyword evidence="1" id="KW-0238">DNA-binding</keyword>
<dbReference type="Gene3D" id="1.10.30.10">
    <property type="entry name" value="High mobility group box domain"/>
    <property type="match status" value="1"/>
</dbReference>
<protein>
    <recommendedName>
        <fullName evidence="3">HMG box domain-containing protein</fullName>
    </recommendedName>
</protein>
<dbReference type="Proteomes" id="UP000327013">
    <property type="component" value="Unassembled WGS sequence"/>
</dbReference>
<feature type="compositionally biased region" description="Polar residues" evidence="2">
    <location>
        <begin position="252"/>
        <end position="274"/>
    </location>
</feature>
<dbReference type="AlphaFoldDB" id="A0A5N6L0E9"/>
<feature type="compositionally biased region" description="Polar residues" evidence="2">
    <location>
        <begin position="429"/>
        <end position="439"/>
    </location>
</feature>
<evidence type="ECO:0000256" key="1">
    <source>
        <dbReference type="PROSITE-ProRule" id="PRU00267"/>
    </source>
</evidence>
<feature type="compositionally biased region" description="Low complexity" evidence="2">
    <location>
        <begin position="97"/>
        <end position="111"/>
    </location>
</feature>
<dbReference type="SUPFAM" id="SSF47095">
    <property type="entry name" value="HMG-box"/>
    <property type="match status" value="1"/>
</dbReference>
<comment type="caution">
    <text evidence="4">The sequence shown here is derived from an EMBL/GenBank/DDBJ whole genome shotgun (WGS) entry which is preliminary data.</text>
</comment>
<sequence length="439" mass="48295">MELVIEKLSLLGMSDHVAAFEANGFDSWETVLDVTESDLLVFLSGGVYHNLTEQNCSGSQSERQKERKISGAKKLAHFTIDSNHGKHVHRTTGSDVSNAQEESASSSTAESGPRIQIAPKRKYTHRNKGQYALHALRYSFPRYINPSCSDKAGLRLPLNAYTRFAKDQHKKYDSKEWSFAQRVKLIGEAWSNLDIATKRKYIQAATDDHATYKAARQSLKSTTAKSLPVESINACLPSILPELTEVAESISDGFSTTSPSPSQSNHTSKQVLHNSIQSSGNEAGIVQDALLDDIHAWIGSSDDFIRTGSPQFASFDEETQFNEQSLRDEHMLAFGEACLPSLVPNIEYLSTHGNRVESSEATSWGFHDLDQFSHGNTSLQGSNASTMASPTDEDPFSAFMDLERYDQSSNHPAARPSETCCSDYGQGPDRTNSLPGSND</sequence>
<proteinExistence type="predicted"/>
<gene>
    <name evidence="4" type="ORF">FH972_025232</name>
</gene>
<dbReference type="GO" id="GO:0005634">
    <property type="term" value="C:nucleus"/>
    <property type="evidence" value="ECO:0007669"/>
    <property type="project" value="UniProtKB-UniRule"/>
</dbReference>
<organism evidence="4 5">
    <name type="scientific">Carpinus fangiana</name>
    <dbReference type="NCBI Taxonomy" id="176857"/>
    <lineage>
        <taxon>Eukaryota</taxon>
        <taxon>Viridiplantae</taxon>
        <taxon>Streptophyta</taxon>
        <taxon>Embryophyta</taxon>
        <taxon>Tracheophyta</taxon>
        <taxon>Spermatophyta</taxon>
        <taxon>Magnoliopsida</taxon>
        <taxon>eudicotyledons</taxon>
        <taxon>Gunneridae</taxon>
        <taxon>Pentapetalae</taxon>
        <taxon>rosids</taxon>
        <taxon>fabids</taxon>
        <taxon>Fagales</taxon>
        <taxon>Betulaceae</taxon>
        <taxon>Carpinus</taxon>
    </lineage>
</organism>